<feature type="compositionally biased region" description="Basic and acidic residues" evidence="1">
    <location>
        <begin position="103"/>
        <end position="120"/>
    </location>
</feature>
<evidence type="ECO:0000313" key="3">
    <source>
        <dbReference type="Proteomes" id="UP000266272"/>
    </source>
</evidence>
<accession>A0A395N955</accession>
<dbReference type="Proteomes" id="UP000266272">
    <property type="component" value="Unassembled WGS sequence"/>
</dbReference>
<name>A0A395N955_TRIAR</name>
<keyword evidence="3" id="KW-1185">Reference proteome</keyword>
<comment type="caution">
    <text evidence="2">The sequence shown here is derived from an EMBL/GenBank/DDBJ whole genome shotgun (WGS) entry which is preliminary data.</text>
</comment>
<feature type="region of interest" description="Disordered" evidence="1">
    <location>
        <begin position="1"/>
        <end position="57"/>
    </location>
</feature>
<feature type="region of interest" description="Disordered" evidence="1">
    <location>
        <begin position="100"/>
        <end position="120"/>
    </location>
</feature>
<sequence>MSTAGRRRLQQWATAKRQEEKKQRPLRNRDGDGDPENAANKAEALTARRWAARTKQTRVDETWANGELPVVSRPQKSLASADLAVAISLSDSPYTYTAAISSKKGDERRQRESELKGNSK</sequence>
<organism evidence="2 3">
    <name type="scientific">Trichoderma arundinaceum</name>
    <dbReference type="NCBI Taxonomy" id="490622"/>
    <lineage>
        <taxon>Eukaryota</taxon>
        <taxon>Fungi</taxon>
        <taxon>Dikarya</taxon>
        <taxon>Ascomycota</taxon>
        <taxon>Pezizomycotina</taxon>
        <taxon>Sordariomycetes</taxon>
        <taxon>Hypocreomycetidae</taxon>
        <taxon>Hypocreales</taxon>
        <taxon>Hypocreaceae</taxon>
        <taxon>Trichoderma</taxon>
    </lineage>
</organism>
<dbReference type="EMBL" id="PXOA01000929">
    <property type="protein sequence ID" value="RFU72203.1"/>
    <property type="molecule type" value="Genomic_DNA"/>
</dbReference>
<proteinExistence type="predicted"/>
<protein>
    <submittedName>
        <fullName evidence="2">Uncharacterized protein</fullName>
    </submittedName>
</protein>
<evidence type="ECO:0000313" key="2">
    <source>
        <dbReference type="EMBL" id="RFU72203.1"/>
    </source>
</evidence>
<evidence type="ECO:0000256" key="1">
    <source>
        <dbReference type="SAM" id="MobiDB-lite"/>
    </source>
</evidence>
<feature type="compositionally biased region" description="Basic and acidic residues" evidence="1">
    <location>
        <begin position="16"/>
        <end position="32"/>
    </location>
</feature>
<gene>
    <name evidence="2" type="ORF">TARUN_10057</name>
</gene>
<dbReference type="AlphaFoldDB" id="A0A395N955"/>
<reference evidence="2 3" key="1">
    <citation type="journal article" date="2018" name="PLoS Pathog.">
        <title>Evolution of structural diversity of trichothecenes, a family of toxins produced by plant pathogenic and entomopathogenic fungi.</title>
        <authorList>
            <person name="Proctor R.H."/>
            <person name="McCormick S.P."/>
            <person name="Kim H.S."/>
            <person name="Cardoza R.E."/>
            <person name="Stanley A.M."/>
            <person name="Lindo L."/>
            <person name="Kelly A."/>
            <person name="Brown D.W."/>
            <person name="Lee T."/>
            <person name="Vaughan M.M."/>
            <person name="Alexander N.J."/>
            <person name="Busman M."/>
            <person name="Gutierrez S."/>
        </authorList>
    </citation>
    <scope>NUCLEOTIDE SEQUENCE [LARGE SCALE GENOMIC DNA]</scope>
    <source>
        <strain evidence="2 3">IBT 40837</strain>
    </source>
</reference>